<dbReference type="EMBL" id="RAWG01000226">
    <property type="protein sequence ID" value="RKH37708.1"/>
    <property type="molecule type" value="Genomic_DNA"/>
</dbReference>
<dbReference type="RefSeq" id="WP_120628435.1">
    <property type="nucleotide sequence ID" value="NZ_RAWG01000226.1"/>
</dbReference>
<keyword evidence="2" id="KW-1185">Reference proteome</keyword>
<name>A0A3A8MZR1_9BACT</name>
<dbReference type="Pfam" id="PF11950">
    <property type="entry name" value="DUF3467"/>
    <property type="match status" value="1"/>
</dbReference>
<dbReference type="OrthoDB" id="9813817at2"/>
<dbReference type="Proteomes" id="UP000273405">
    <property type="component" value="Unassembled WGS sequence"/>
</dbReference>
<dbReference type="InterPro" id="IPR021857">
    <property type="entry name" value="DUF3467"/>
</dbReference>
<organism evidence="1 2">
    <name type="scientific">Corallococcus sicarius</name>
    <dbReference type="NCBI Taxonomy" id="2316726"/>
    <lineage>
        <taxon>Bacteria</taxon>
        <taxon>Pseudomonadati</taxon>
        <taxon>Myxococcota</taxon>
        <taxon>Myxococcia</taxon>
        <taxon>Myxococcales</taxon>
        <taxon>Cystobacterineae</taxon>
        <taxon>Myxococcaceae</taxon>
        <taxon>Corallococcus</taxon>
    </lineage>
</organism>
<proteinExistence type="predicted"/>
<evidence type="ECO:0000313" key="2">
    <source>
        <dbReference type="Proteomes" id="UP000273405"/>
    </source>
</evidence>
<dbReference type="AlphaFoldDB" id="A0A3A8MZR1"/>
<sequence>MADTPPKPPDMQLQVQMDDEVANGQYCNLALVNHTDSEFVLDFLYVQPQQPLARVRSRIITNPRHLKRLLLALQENVQRYEARFGPIVLNDDEGRRH</sequence>
<gene>
    <name evidence="1" type="ORF">D7X12_28620</name>
</gene>
<evidence type="ECO:0000313" key="1">
    <source>
        <dbReference type="EMBL" id="RKH37708.1"/>
    </source>
</evidence>
<comment type="caution">
    <text evidence="1">The sequence shown here is derived from an EMBL/GenBank/DDBJ whole genome shotgun (WGS) entry which is preliminary data.</text>
</comment>
<protein>
    <submittedName>
        <fullName evidence="1">DUF3467 domain-containing protein</fullName>
    </submittedName>
</protein>
<reference evidence="2" key="1">
    <citation type="submission" date="2018-09" db="EMBL/GenBank/DDBJ databases">
        <authorList>
            <person name="Livingstone P.G."/>
            <person name="Whitworth D.E."/>
        </authorList>
    </citation>
    <scope>NUCLEOTIDE SEQUENCE [LARGE SCALE GENOMIC DNA]</scope>
    <source>
        <strain evidence="2">CA040B</strain>
    </source>
</reference>
<accession>A0A3A8MZR1</accession>